<protein>
    <recommendedName>
        <fullName evidence="10">Protein kinase domain-containing protein</fullName>
    </recommendedName>
</protein>
<keyword evidence="4" id="KW-0677">Repeat</keyword>
<dbReference type="PROSITE" id="PS50011">
    <property type="entry name" value="PROTEIN_KINASE_DOM"/>
    <property type="match status" value="1"/>
</dbReference>
<dbReference type="EMBL" id="OZ020104">
    <property type="protein sequence ID" value="CAK9278471.1"/>
    <property type="molecule type" value="Genomic_DNA"/>
</dbReference>
<keyword evidence="12" id="KW-1185">Reference proteome</keyword>
<dbReference type="PANTHER" id="PTHR48010:SF76">
    <property type="entry name" value="INACTIVE RECEPTOR KINASE RLK902-RELATED"/>
    <property type="match status" value="1"/>
</dbReference>
<evidence type="ECO:0000256" key="4">
    <source>
        <dbReference type="ARBA" id="ARBA00022737"/>
    </source>
</evidence>
<evidence type="ECO:0000259" key="10">
    <source>
        <dbReference type="PROSITE" id="PS50011"/>
    </source>
</evidence>
<feature type="compositionally biased region" description="Low complexity" evidence="7">
    <location>
        <begin position="245"/>
        <end position="255"/>
    </location>
</feature>
<evidence type="ECO:0000256" key="2">
    <source>
        <dbReference type="ARBA" id="ARBA00022614"/>
    </source>
</evidence>
<dbReference type="SUPFAM" id="SSF52058">
    <property type="entry name" value="L domain-like"/>
    <property type="match status" value="1"/>
</dbReference>
<feature type="region of interest" description="Disordered" evidence="7">
    <location>
        <begin position="689"/>
        <end position="727"/>
    </location>
</feature>
<dbReference type="Pfam" id="PF00560">
    <property type="entry name" value="LRR_1"/>
    <property type="match status" value="1"/>
</dbReference>
<dbReference type="InterPro" id="IPR000719">
    <property type="entry name" value="Prot_kinase_dom"/>
</dbReference>
<dbReference type="Pfam" id="PF07714">
    <property type="entry name" value="PK_Tyr_Ser-Thr"/>
    <property type="match status" value="1"/>
</dbReference>
<dbReference type="Proteomes" id="UP001497444">
    <property type="component" value="Chromosome 9"/>
</dbReference>
<dbReference type="PANTHER" id="PTHR48010">
    <property type="entry name" value="OS05G0588300 PROTEIN"/>
    <property type="match status" value="1"/>
</dbReference>
<feature type="chain" id="PRO_5046688604" description="Protein kinase domain-containing protein" evidence="9">
    <location>
        <begin position="20"/>
        <end position="727"/>
    </location>
</feature>
<reference evidence="11" key="1">
    <citation type="submission" date="2024-02" db="EMBL/GenBank/DDBJ databases">
        <authorList>
            <consortium name="ELIXIR-Norway"/>
            <consortium name="Elixir Norway"/>
        </authorList>
    </citation>
    <scope>NUCLEOTIDE SEQUENCE</scope>
</reference>
<keyword evidence="2" id="KW-0433">Leucine-rich repeat</keyword>
<feature type="domain" description="Protein kinase" evidence="10">
    <location>
        <begin position="378"/>
        <end position="684"/>
    </location>
</feature>
<feature type="compositionally biased region" description="Polar residues" evidence="7">
    <location>
        <begin position="696"/>
        <end position="727"/>
    </location>
</feature>
<feature type="signal peptide" evidence="9">
    <location>
        <begin position="1"/>
        <end position="19"/>
    </location>
</feature>
<organism evidence="11 12">
    <name type="scientific">Sphagnum jensenii</name>
    <dbReference type="NCBI Taxonomy" id="128206"/>
    <lineage>
        <taxon>Eukaryota</taxon>
        <taxon>Viridiplantae</taxon>
        <taxon>Streptophyta</taxon>
        <taxon>Embryophyta</taxon>
        <taxon>Bryophyta</taxon>
        <taxon>Sphagnophytina</taxon>
        <taxon>Sphagnopsida</taxon>
        <taxon>Sphagnales</taxon>
        <taxon>Sphagnaceae</taxon>
        <taxon>Sphagnum</taxon>
    </lineage>
</organism>
<proteinExistence type="predicted"/>
<evidence type="ECO:0000256" key="6">
    <source>
        <dbReference type="ARBA" id="ARBA00023136"/>
    </source>
</evidence>
<dbReference type="InterPro" id="IPR013210">
    <property type="entry name" value="LRR_N_plant-typ"/>
</dbReference>
<evidence type="ECO:0000256" key="7">
    <source>
        <dbReference type="SAM" id="MobiDB-lite"/>
    </source>
</evidence>
<dbReference type="InterPro" id="IPR001245">
    <property type="entry name" value="Ser-Thr/Tyr_kinase_cat_dom"/>
</dbReference>
<dbReference type="InterPro" id="IPR050994">
    <property type="entry name" value="At_inactive_RLKs"/>
</dbReference>
<feature type="transmembrane region" description="Helical" evidence="8">
    <location>
        <begin position="280"/>
        <end position="300"/>
    </location>
</feature>
<feature type="region of interest" description="Disordered" evidence="7">
    <location>
        <begin position="239"/>
        <end position="272"/>
    </location>
</feature>
<dbReference type="InterPro" id="IPR011009">
    <property type="entry name" value="Kinase-like_dom_sf"/>
</dbReference>
<dbReference type="Gene3D" id="3.80.10.10">
    <property type="entry name" value="Ribonuclease Inhibitor"/>
    <property type="match status" value="2"/>
</dbReference>
<dbReference type="Pfam" id="PF08263">
    <property type="entry name" value="LRRNT_2"/>
    <property type="match status" value="1"/>
</dbReference>
<evidence type="ECO:0000256" key="3">
    <source>
        <dbReference type="ARBA" id="ARBA00022692"/>
    </source>
</evidence>
<dbReference type="Gene3D" id="1.10.510.10">
    <property type="entry name" value="Transferase(Phosphotransferase) domain 1"/>
    <property type="match status" value="1"/>
</dbReference>
<dbReference type="Gene3D" id="3.30.200.20">
    <property type="entry name" value="Phosphorylase Kinase, domain 1"/>
    <property type="match status" value="1"/>
</dbReference>
<keyword evidence="9" id="KW-0732">Signal</keyword>
<sequence>MRFCSFLLLLLLMSSVVSSADAQGSLQTDVVGLQVFRNAVDPTRKLLSSWENATQVCVSWAGVSCERGRVYRLRLPAAGLAGSIPSGSLSLLDQLRVLSLHNNMLTGAFPEEELASCTSLQSLFLDNNGFSGPLSSSSSSSFWGLWHRLTHLSLSFNKLNGPIPDSINAFSHLYMLDLQNNSFSGHVPVLNLVNLTRFSVANNNLSGPVPRTLIQFPLSSWIGNQGICGPPTTVPCLSLPPPPAATGAPLQAPRRLLPPPPSARSSRRNSRKRLGTGVEVGIVLGGIAVLVLITIALLLCHWKRTGRQAEAAKQHKEDNPKKQQQQHKVDNPKKQQRQRKDDYDSAAICGQAAAVERNSKLVLVQGTRFSFDLEDLLRASAEVVGKGTAGTAYKAILDDTHHHHYAVAAGGGGGSASSSPTAAVFVKRLKDATLARKDFQLKIDIVAKLKHPNLVPLHAYFFSKEEKLLVYDYYSLGSLSSHLHGNPCKNRTCLDWGSRCKIALGAALGIACIHEGGRGGGGSDGDCMYVHGNIKSSNVLLNSRMEVGISDFGLLQLLANSPVASRIVGYQAPEVAQTGKLTPQSDVYSFGVLLLELLTGKTPPVQSLMNDEGSSGDLPHWVQSVVREVWIAKVVDAELKKYHNIEEEMLQMLQVVMVCVDDVPYMRPTMVEVVHMLQEIHPVVLDMRDNEEESPSSRQQQPGFENKSQSGPQSARYDSQSYTPFSY</sequence>
<dbReference type="InterPro" id="IPR032675">
    <property type="entry name" value="LRR_dom_sf"/>
</dbReference>
<dbReference type="InterPro" id="IPR001611">
    <property type="entry name" value="Leu-rich_rpt"/>
</dbReference>
<evidence type="ECO:0000256" key="9">
    <source>
        <dbReference type="SAM" id="SignalP"/>
    </source>
</evidence>
<feature type="region of interest" description="Disordered" evidence="7">
    <location>
        <begin position="310"/>
        <end position="343"/>
    </location>
</feature>
<keyword evidence="3 8" id="KW-0812">Transmembrane</keyword>
<evidence type="ECO:0000313" key="11">
    <source>
        <dbReference type="EMBL" id="CAK9278471.1"/>
    </source>
</evidence>
<comment type="subcellular location">
    <subcellularLocation>
        <location evidence="1">Membrane</location>
    </subcellularLocation>
</comment>
<keyword evidence="6 8" id="KW-0472">Membrane</keyword>
<name>A0ABP0XKL7_9BRYO</name>
<gene>
    <name evidence="11" type="ORF">CSSPJE1EN1_LOCUS23949</name>
</gene>
<dbReference type="SUPFAM" id="SSF56112">
    <property type="entry name" value="Protein kinase-like (PK-like)"/>
    <property type="match status" value="1"/>
</dbReference>
<accession>A0ABP0XKL7</accession>
<evidence type="ECO:0000256" key="5">
    <source>
        <dbReference type="ARBA" id="ARBA00022989"/>
    </source>
</evidence>
<evidence type="ECO:0000256" key="1">
    <source>
        <dbReference type="ARBA" id="ARBA00004370"/>
    </source>
</evidence>
<keyword evidence="5 8" id="KW-1133">Transmembrane helix</keyword>
<evidence type="ECO:0000256" key="8">
    <source>
        <dbReference type="SAM" id="Phobius"/>
    </source>
</evidence>
<evidence type="ECO:0000313" key="12">
    <source>
        <dbReference type="Proteomes" id="UP001497444"/>
    </source>
</evidence>